<keyword evidence="3" id="KW-1185">Reference proteome</keyword>
<gene>
    <name evidence="2" type="ORF">AAG747_14225</name>
</gene>
<reference evidence="2 3" key="1">
    <citation type="submission" date="2024-04" db="EMBL/GenBank/DDBJ databases">
        <title>Novel genus in family Flammeovirgaceae.</title>
        <authorList>
            <person name="Nguyen T.H."/>
            <person name="Vuong T.Q."/>
            <person name="Le H."/>
            <person name="Kim S.-G."/>
        </authorList>
    </citation>
    <scope>NUCLEOTIDE SEQUENCE [LARGE SCALE GENOMIC DNA]</scope>
    <source>
        <strain evidence="2 3">JCM 23209</strain>
    </source>
</reference>
<dbReference type="Proteomes" id="UP001403385">
    <property type="component" value="Unassembled WGS sequence"/>
</dbReference>
<dbReference type="EMBL" id="JBDKWZ010000007">
    <property type="protein sequence ID" value="MEN7549075.1"/>
    <property type="molecule type" value="Genomic_DNA"/>
</dbReference>
<evidence type="ECO:0000313" key="2">
    <source>
        <dbReference type="EMBL" id="MEN7549075.1"/>
    </source>
</evidence>
<feature type="transmembrane region" description="Helical" evidence="1">
    <location>
        <begin position="12"/>
        <end position="33"/>
    </location>
</feature>
<proteinExistence type="predicted"/>
<accession>A0AAW9S9D9</accession>
<keyword evidence="1" id="KW-0472">Membrane</keyword>
<keyword evidence="1" id="KW-0812">Transmembrane</keyword>
<protein>
    <submittedName>
        <fullName evidence="2">Uncharacterized protein</fullName>
    </submittedName>
</protein>
<keyword evidence="1" id="KW-1133">Transmembrane helix</keyword>
<sequence>MKELGYYDKIEAIATSIIVLMAIPCISAAIYFFEHSMTLEFKVFLIWGVLNLGVGIWSYLGKNRTLPFGIGSIMYASLGFVVMNKFKDYFMGEVDDGVGQLIACLAVGQIILIMATRNSFLKKKSKKEPKSEYTWNNGQEGLDLFEATNENISELRKTKEKAMKYLDND</sequence>
<organism evidence="2 3">
    <name type="scientific">Rapidithrix thailandica</name>
    <dbReference type="NCBI Taxonomy" id="413964"/>
    <lineage>
        <taxon>Bacteria</taxon>
        <taxon>Pseudomonadati</taxon>
        <taxon>Bacteroidota</taxon>
        <taxon>Cytophagia</taxon>
        <taxon>Cytophagales</taxon>
        <taxon>Flammeovirgaceae</taxon>
        <taxon>Rapidithrix</taxon>
    </lineage>
</organism>
<feature type="transmembrane region" description="Helical" evidence="1">
    <location>
        <begin position="39"/>
        <end position="59"/>
    </location>
</feature>
<feature type="transmembrane region" description="Helical" evidence="1">
    <location>
        <begin position="98"/>
        <end position="116"/>
    </location>
</feature>
<comment type="caution">
    <text evidence="2">The sequence shown here is derived from an EMBL/GenBank/DDBJ whole genome shotgun (WGS) entry which is preliminary data.</text>
</comment>
<name>A0AAW9S9D9_9BACT</name>
<dbReference type="RefSeq" id="WP_346821846.1">
    <property type="nucleotide sequence ID" value="NZ_JBDKWZ010000007.1"/>
</dbReference>
<evidence type="ECO:0000256" key="1">
    <source>
        <dbReference type="SAM" id="Phobius"/>
    </source>
</evidence>
<dbReference type="AlphaFoldDB" id="A0AAW9S9D9"/>
<feature type="transmembrane region" description="Helical" evidence="1">
    <location>
        <begin position="66"/>
        <end position="86"/>
    </location>
</feature>
<evidence type="ECO:0000313" key="3">
    <source>
        <dbReference type="Proteomes" id="UP001403385"/>
    </source>
</evidence>